<reference evidence="7 8" key="1">
    <citation type="submission" date="2019-08" db="EMBL/GenBank/DDBJ databases">
        <title>In-depth cultivation of the pig gut microbiome towards novel bacterial diversity and tailored functional studies.</title>
        <authorList>
            <person name="Wylensek D."/>
            <person name="Hitch T.C.A."/>
            <person name="Clavel T."/>
        </authorList>
    </citation>
    <scope>NUCLEOTIDE SEQUENCE [LARGE SCALE GENOMIC DNA]</scope>
    <source>
        <strain evidence="7 8">WCA-693-APC-5D-A</strain>
    </source>
</reference>
<dbReference type="PANTHER" id="PTHR10465">
    <property type="entry name" value="TRANSMEMBRANE GTPASE FZO1"/>
    <property type="match status" value="1"/>
</dbReference>
<sequence length="475" mass="52688">MESLEEQLDLLKRIVAPNQGRENLPADISRVEKIIKEEIPNALEKQAPANFPELYFDFEYVYSRFYDFLLFDKLIGKNVVALGGSFSSGKSSFLNSLMGKSVLPAKINPSTSVPTYLISGEDINAFGINEFDAKVPLTLPDIKAIAHGFGASDEEANNEGITLGHLLRSLFIATPLVTYKHIAFLDTPGYSKADSASYSARTDEKIAHVQLNSSSHILWFVPADAGIISMEDIDFLQGLDRDIPKLIIITKADKAPSPEALSEMKEKVKSALDMRGVPYEDVLTFTMRKNFACDSDAIKEYLNKLDESQTQAEFAHSFKKLFVGCRNYYDDSIDSDNLSLSRINQALTLVGDNADVNGYLSSLATSTKEHIKSLKDARESLRKLQQEFFAEIKIVADKVNIYMPEPSEIDLVQGETTDPAAVVHSILQKRNLSVNPAILESMRRKLAETTPKINDLAGGANYKQTLVAMLKERLG</sequence>
<dbReference type="Proteomes" id="UP000433181">
    <property type="component" value="Unassembled WGS sequence"/>
</dbReference>
<dbReference type="RefSeq" id="WP_154408092.1">
    <property type="nucleotide sequence ID" value="NZ_VUNR01000041.1"/>
</dbReference>
<evidence type="ECO:0000256" key="1">
    <source>
        <dbReference type="ARBA" id="ARBA00004370"/>
    </source>
</evidence>
<protein>
    <recommendedName>
        <fullName evidence="6">Dynamin N-terminal domain-containing protein</fullName>
    </recommendedName>
</protein>
<evidence type="ECO:0000256" key="3">
    <source>
        <dbReference type="ARBA" id="ARBA00022801"/>
    </source>
</evidence>
<evidence type="ECO:0000256" key="4">
    <source>
        <dbReference type="ARBA" id="ARBA00023134"/>
    </source>
</evidence>
<organism evidence="7 8">
    <name type="scientific">Anaerovibrio slackiae</name>
    <dbReference type="NCBI Taxonomy" id="2652309"/>
    <lineage>
        <taxon>Bacteria</taxon>
        <taxon>Bacillati</taxon>
        <taxon>Bacillota</taxon>
        <taxon>Negativicutes</taxon>
        <taxon>Selenomonadales</taxon>
        <taxon>Selenomonadaceae</taxon>
        <taxon>Anaerovibrio</taxon>
    </lineage>
</organism>
<evidence type="ECO:0000313" key="7">
    <source>
        <dbReference type="EMBL" id="MSU09929.1"/>
    </source>
</evidence>
<dbReference type="PANTHER" id="PTHR10465:SF0">
    <property type="entry name" value="SARCALUMENIN"/>
    <property type="match status" value="1"/>
</dbReference>
<evidence type="ECO:0000259" key="6">
    <source>
        <dbReference type="Pfam" id="PF00350"/>
    </source>
</evidence>
<keyword evidence="8" id="KW-1185">Reference proteome</keyword>
<keyword evidence="2" id="KW-0547">Nucleotide-binding</keyword>
<accession>A0A6I2UJW5</accession>
<evidence type="ECO:0000313" key="8">
    <source>
        <dbReference type="Proteomes" id="UP000433181"/>
    </source>
</evidence>
<dbReference type="Pfam" id="PF00350">
    <property type="entry name" value="Dynamin_N"/>
    <property type="match status" value="1"/>
</dbReference>
<dbReference type="Gene3D" id="3.40.50.300">
    <property type="entry name" value="P-loop containing nucleotide triphosphate hydrolases"/>
    <property type="match status" value="1"/>
</dbReference>
<comment type="caution">
    <text evidence="7">The sequence shown here is derived from an EMBL/GenBank/DDBJ whole genome shotgun (WGS) entry which is preliminary data.</text>
</comment>
<feature type="domain" description="Dynamin N-terminal" evidence="6">
    <location>
        <begin position="80"/>
        <end position="249"/>
    </location>
</feature>
<dbReference type="InterPro" id="IPR027094">
    <property type="entry name" value="Mitofusin_fam"/>
</dbReference>
<dbReference type="InterPro" id="IPR027417">
    <property type="entry name" value="P-loop_NTPase"/>
</dbReference>
<dbReference type="GeneID" id="96779887"/>
<name>A0A6I2UJW5_9FIRM</name>
<dbReference type="GO" id="GO:0005525">
    <property type="term" value="F:GTP binding"/>
    <property type="evidence" value="ECO:0007669"/>
    <property type="project" value="UniProtKB-KW"/>
</dbReference>
<dbReference type="EMBL" id="VUNR01000041">
    <property type="protein sequence ID" value="MSU09929.1"/>
    <property type="molecule type" value="Genomic_DNA"/>
</dbReference>
<comment type="subcellular location">
    <subcellularLocation>
        <location evidence="1">Membrane</location>
    </subcellularLocation>
</comment>
<dbReference type="SUPFAM" id="SSF52540">
    <property type="entry name" value="P-loop containing nucleoside triphosphate hydrolases"/>
    <property type="match status" value="1"/>
</dbReference>
<proteinExistence type="predicted"/>
<gene>
    <name evidence="7" type="ORF">FYJ84_13215</name>
</gene>
<dbReference type="GO" id="GO:0003924">
    <property type="term" value="F:GTPase activity"/>
    <property type="evidence" value="ECO:0007669"/>
    <property type="project" value="InterPro"/>
</dbReference>
<dbReference type="InterPro" id="IPR045063">
    <property type="entry name" value="Dynamin_N"/>
</dbReference>
<evidence type="ECO:0000256" key="2">
    <source>
        <dbReference type="ARBA" id="ARBA00022741"/>
    </source>
</evidence>
<dbReference type="GO" id="GO:0016020">
    <property type="term" value="C:membrane"/>
    <property type="evidence" value="ECO:0007669"/>
    <property type="project" value="UniProtKB-SubCell"/>
</dbReference>
<dbReference type="AlphaFoldDB" id="A0A6I2UJW5"/>
<keyword evidence="5" id="KW-0472">Membrane</keyword>
<keyword evidence="3" id="KW-0378">Hydrolase</keyword>
<evidence type="ECO:0000256" key="5">
    <source>
        <dbReference type="ARBA" id="ARBA00023136"/>
    </source>
</evidence>
<keyword evidence="4" id="KW-0342">GTP-binding</keyword>